<dbReference type="RefSeq" id="WP_324693842.1">
    <property type="nucleotide sequence ID" value="NZ_JAYMYJ010000045.1"/>
</dbReference>
<feature type="signal peptide" evidence="1">
    <location>
        <begin position="1"/>
        <end position="20"/>
    </location>
</feature>
<organism evidence="3 4">
    <name type="scientific">Candidatus Thiothrix phosphatis</name>
    <dbReference type="NCBI Taxonomy" id="3112415"/>
    <lineage>
        <taxon>Bacteria</taxon>
        <taxon>Pseudomonadati</taxon>
        <taxon>Pseudomonadota</taxon>
        <taxon>Gammaproteobacteria</taxon>
        <taxon>Thiotrichales</taxon>
        <taxon>Thiotrichaceae</taxon>
        <taxon>Thiothrix</taxon>
    </lineage>
</organism>
<gene>
    <name evidence="3" type="ORF">VSS37_05895</name>
</gene>
<name>A0ABU6CUQ3_9GAMM</name>
<protein>
    <submittedName>
        <fullName evidence="3">Phage tail protein</fullName>
    </submittedName>
</protein>
<sequence length="918" mass="98543">MPAVVAVGAMVAGSAATAYAVGAGFVVAGSIGAAVVGGLASTAASMVLTKALGLDAGSLPDTNTGISVNTASTVDPVRIIYGRMRWGGTLVYIATSGDDNVFLNLVIVHCEGGIASIGQLYLDNTPINDPKFAGKVYYETYTNGGYSAALGAQCPEWDSTHTLNGLAYSYVRLNYDRDTWTGIPTITADISGRLCYDPRDGLTKETSNPALCVLDYLTNATFGRNLPTASIHTASFIAAANICEQTFVDTAGTGRYLHTCNGIISPDDDSLTNIRKLLSPMRALLVFSARGYSVIPDTAAVPTLAFSEDNITGSWRISVGGKRSKYNRVQADWINPDNEYQADIYTADSTTYRAADNGLLLESQITLPMTNNPVEAQILAERHLRQSRFCITCTFRATIAGMVAEVGDVVTVTHSTPGWVAKPFRVLAMRLQPDDEVELDLIEYDDAVYAPHPLTAPRTTSPTGLDNWTPRIVALTAAEELVESVTGVHSVVNVAWTTGVYYDRARLRYRVDAGDWVRLNDVFGYSTSFTVPDGTHRVYVEVTPVNIKVGSPSYVSLDVYGKTAPPADVADLAGNLSDRSLIITYRPTDEADVRVGGALLLRFAPVQTGATWDNAQSLAQAPGNSSSVTVPAVSGAYLAKWQDSSGNLSANPMILYSQANGAIGMYQAFAADEANNAFPWGGDDINIVRYTGSRNGIRLDDTALQGVYMMFNSYDAGTVYTMRIMTNVLFTTVMVNDYVDGWALWDSITDVDAVATNAPYNLMDGWVTADGRGAWDGLPVGGGSVTCQYSTSQDGVIWSEWSTAQAAFDVRCRLIYFRLLLRVDRPDINVDVTNAQFTVSLAGRVEKGNDIAVPAAGLTVYYTSPFNTTPAVTILSQGLMTGDYHLISSKNRFGFTLQFLNSAGAGVARTFDYIAQGV</sequence>
<evidence type="ECO:0000259" key="2">
    <source>
        <dbReference type="Pfam" id="PF13550"/>
    </source>
</evidence>
<evidence type="ECO:0000313" key="4">
    <source>
        <dbReference type="Proteomes" id="UP001308005"/>
    </source>
</evidence>
<keyword evidence="4" id="KW-1185">Reference proteome</keyword>
<reference evidence="4" key="1">
    <citation type="submission" date="2023-07" db="EMBL/GenBank/DDBJ databases">
        <title>The carbon used by Thiothrix.</title>
        <authorList>
            <person name="Chen L."/>
        </authorList>
    </citation>
    <scope>NUCLEOTIDE SEQUENCE [LARGE SCALE GENOMIC DNA]</scope>
</reference>
<evidence type="ECO:0000256" key="1">
    <source>
        <dbReference type="SAM" id="SignalP"/>
    </source>
</evidence>
<dbReference type="Pfam" id="PF13550">
    <property type="entry name" value="Phage-tail_3"/>
    <property type="match status" value="1"/>
</dbReference>
<dbReference type="Proteomes" id="UP001308005">
    <property type="component" value="Unassembled WGS sequence"/>
</dbReference>
<dbReference type="EMBL" id="JAYMYJ010000045">
    <property type="protein sequence ID" value="MEB4590504.1"/>
    <property type="molecule type" value="Genomic_DNA"/>
</dbReference>
<accession>A0ABU6CUQ3</accession>
<reference evidence="3 4" key="2">
    <citation type="submission" date="2024-01" db="EMBL/GenBank/DDBJ databases">
        <authorList>
            <person name="Xie X."/>
        </authorList>
    </citation>
    <scope>NUCLEOTIDE SEQUENCE [LARGE SCALE GENOMIC DNA]</scope>
    <source>
        <strain evidence="3">SCUT-1</strain>
    </source>
</reference>
<feature type="chain" id="PRO_5045136757" evidence="1">
    <location>
        <begin position="21"/>
        <end position="918"/>
    </location>
</feature>
<keyword evidence="1" id="KW-0732">Signal</keyword>
<feature type="domain" description="Tip attachment protein J" evidence="2">
    <location>
        <begin position="277"/>
        <end position="426"/>
    </location>
</feature>
<comment type="caution">
    <text evidence="3">The sequence shown here is derived from an EMBL/GenBank/DDBJ whole genome shotgun (WGS) entry which is preliminary data.</text>
</comment>
<proteinExistence type="predicted"/>
<dbReference type="InterPro" id="IPR032876">
    <property type="entry name" value="J_dom"/>
</dbReference>
<evidence type="ECO:0000313" key="3">
    <source>
        <dbReference type="EMBL" id="MEB4590504.1"/>
    </source>
</evidence>